<reference evidence="13 14" key="1">
    <citation type="submission" date="2024-06" db="EMBL/GenBank/DDBJ databases">
        <title>A chromosome level genome sequence of Diviner's sage (Salvia divinorum).</title>
        <authorList>
            <person name="Ford S.A."/>
            <person name="Ro D.-K."/>
            <person name="Ness R.W."/>
            <person name="Phillips M.A."/>
        </authorList>
    </citation>
    <scope>NUCLEOTIDE SEQUENCE [LARGE SCALE GENOMIC DNA]</scope>
    <source>
        <strain evidence="13">SAF-2024a</strain>
        <tissue evidence="13">Leaf</tissue>
    </source>
</reference>
<accession>A0ABD1FZT5</accession>
<evidence type="ECO:0000259" key="12">
    <source>
        <dbReference type="Pfam" id="PF00291"/>
    </source>
</evidence>
<proteinExistence type="inferred from homology"/>
<keyword evidence="6 10" id="KW-0663">Pyridoxal phosphate</keyword>
<dbReference type="InterPro" id="IPR006654">
    <property type="entry name" value="Trp_synth_beta"/>
</dbReference>
<dbReference type="InterPro" id="IPR001926">
    <property type="entry name" value="TrpB-like_PALP"/>
</dbReference>
<keyword evidence="7 10" id="KW-0057">Aromatic amino acid biosynthesis</keyword>
<evidence type="ECO:0000256" key="9">
    <source>
        <dbReference type="ARBA" id="ARBA00049047"/>
    </source>
</evidence>
<evidence type="ECO:0000256" key="4">
    <source>
        <dbReference type="ARBA" id="ARBA00022605"/>
    </source>
</evidence>
<dbReference type="NCBIfam" id="TIGR00263">
    <property type="entry name" value="trpB"/>
    <property type="match status" value="1"/>
</dbReference>
<dbReference type="SUPFAM" id="SSF53686">
    <property type="entry name" value="Tryptophan synthase beta subunit-like PLP-dependent enzymes"/>
    <property type="match status" value="1"/>
</dbReference>
<dbReference type="Pfam" id="PF00291">
    <property type="entry name" value="PALP"/>
    <property type="match status" value="1"/>
</dbReference>
<dbReference type="CDD" id="cd06446">
    <property type="entry name" value="Trp-synth_B"/>
    <property type="match status" value="1"/>
</dbReference>
<keyword evidence="4 10" id="KW-0028">Amino-acid biosynthesis</keyword>
<dbReference type="InterPro" id="IPR006653">
    <property type="entry name" value="Trp_synth_b_CS"/>
</dbReference>
<dbReference type="AlphaFoldDB" id="A0ABD1FZT5"/>
<comment type="caution">
    <text evidence="13">The sequence shown here is derived from an EMBL/GenBank/DDBJ whole genome shotgun (WGS) entry which is preliminary data.</text>
</comment>
<comment type="catalytic activity">
    <reaction evidence="9 10">
        <text>(1S,2R)-1-C-(indol-3-yl)glycerol 3-phosphate + L-serine = D-glyceraldehyde 3-phosphate + L-tryptophan + H2O</text>
        <dbReference type="Rhea" id="RHEA:10532"/>
        <dbReference type="ChEBI" id="CHEBI:15377"/>
        <dbReference type="ChEBI" id="CHEBI:33384"/>
        <dbReference type="ChEBI" id="CHEBI:57912"/>
        <dbReference type="ChEBI" id="CHEBI:58866"/>
        <dbReference type="ChEBI" id="CHEBI:59776"/>
        <dbReference type="EC" id="4.2.1.20"/>
    </reaction>
</comment>
<feature type="domain" description="Tryptophan synthase beta chain-like PALP" evidence="12">
    <location>
        <begin position="129"/>
        <end position="455"/>
    </location>
</feature>
<keyword evidence="8 10" id="KW-0456">Lyase</keyword>
<evidence type="ECO:0000313" key="13">
    <source>
        <dbReference type="EMBL" id="KAL1537360.1"/>
    </source>
</evidence>
<evidence type="ECO:0000256" key="5">
    <source>
        <dbReference type="ARBA" id="ARBA00022822"/>
    </source>
</evidence>
<dbReference type="FunFam" id="3.40.50.1100:FF:000004">
    <property type="entry name" value="Tryptophan synthase beta chain"/>
    <property type="match status" value="1"/>
</dbReference>
<dbReference type="EC" id="4.2.1.20" evidence="3 10"/>
<evidence type="ECO:0000256" key="3">
    <source>
        <dbReference type="ARBA" id="ARBA00012043"/>
    </source>
</evidence>
<protein>
    <recommendedName>
        <fullName evidence="3 10">Tryptophan synthase</fullName>
        <ecNumber evidence="3 10">4.2.1.20</ecNumber>
    </recommendedName>
</protein>
<evidence type="ECO:0000256" key="11">
    <source>
        <dbReference type="SAM" id="MobiDB-lite"/>
    </source>
</evidence>
<comment type="pathway">
    <text evidence="2 10">Amino-acid biosynthesis; L-tryptophan biosynthesis; L-tryptophan from chorismate: step 5/5.</text>
</comment>
<dbReference type="Gene3D" id="3.40.50.1100">
    <property type="match status" value="2"/>
</dbReference>
<dbReference type="PANTHER" id="PTHR48077">
    <property type="entry name" value="TRYPTOPHAN SYNTHASE-RELATED"/>
    <property type="match status" value="1"/>
</dbReference>
<dbReference type="InterPro" id="IPR023026">
    <property type="entry name" value="Trp_synth_beta/beta-like"/>
</dbReference>
<dbReference type="PANTHER" id="PTHR48077:SF4">
    <property type="entry name" value="TRYPTOPHAN SYNTHASE"/>
    <property type="match status" value="1"/>
</dbReference>
<evidence type="ECO:0000256" key="6">
    <source>
        <dbReference type="ARBA" id="ARBA00022898"/>
    </source>
</evidence>
<evidence type="ECO:0000256" key="2">
    <source>
        <dbReference type="ARBA" id="ARBA00004733"/>
    </source>
</evidence>
<gene>
    <name evidence="13" type="ORF">AAHA92_29884</name>
</gene>
<dbReference type="Proteomes" id="UP001567538">
    <property type="component" value="Unassembled WGS sequence"/>
</dbReference>
<evidence type="ECO:0000256" key="1">
    <source>
        <dbReference type="ARBA" id="ARBA00001933"/>
    </source>
</evidence>
<sequence>MSLQTLSPHHSISLPSPNPNHSNGLGFDWPLRSVRHEGFKVCSVMSRDTRTQTQTQTQTQARKTDVLRLIDEAEESLFRTGKFGRFGGIFVPETLVTCLKMLLSEFNLCMHDPLFQGELSAALRDYVGRETPLYFAQRLTDHYKSSRGGEGPDIYLKREDLNHGGAHKINNALAQAMLAKRMGRRSVVAATGAGQHGVATAAACAKLAMECTIIMGNLDMERQSSNVLLMKHLGAEVKSVPGTFKDATSEAIREWVGDLERKYYLAGTAVGPHPCPAMVREFQSIIGIETRRQAMEKWGGKPDVLVACVGSGSNALGMFHEFVRDEDVRLIGVEAAGTGMDGETHSATLAKGEIGVYHGAMTYLLQDHEGQIIGPHSVGVGLEYPGVSPELSFMREITRAEFHTATDEEALDAYALLCRLEGICPALEAAHALAHLGKLCPTLPDGAKVVVNCSGRGDKDIETVSKYQQLKNGSVSDRNKSNHPTKTTSNVVNI</sequence>
<dbReference type="PROSITE" id="PS00168">
    <property type="entry name" value="TRP_SYNTHASE_BETA"/>
    <property type="match status" value="1"/>
</dbReference>
<dbReference type="GO" id="GO:0004834">
    <property type="term" value="F:tryptophan synthase activity"/>
    <property type="evidence" value="ECO:0007669"/>
    <property type="project" value="UniProtKB-EC"/>
</dbReference>
<comment type="cofactor">
    <cofactor evidence="1 10">
        <name>pyridoxal 5'-phosphate</name>
        <dbReference type="ChEBI" id="CHEBI:597326"/>
    </cofactor>
</comment>
<feature type="region of interest" description="Disordered" evidence="11">
    <location>
        <begin position="471"/>
        <end position="494"/>
    </location>
</feature>
<keyword evidence="5 10" id="KW-0822">Tryptophan biosynthesis</keyword>
<name>A0ABD1FZT5_SALDI</name>
<evidence type="ECO:0000313" key="14">
    <source>
        <dbReference type="Proteomes" id="UP001567538"/>
    </source>
</evidence>
<evidence type="ECO:0000256" key="7">
    <source>
        <dbReference type="ARBA" id="ARBA00023141"/>
    </source>
</evidence>
<keyword evidence="14" id="KW-1185">Reference proteome</keyword>
<dbReference type="HAMAP" id="MF_00133">
    <property type="entry name" value="Trp_synth_beta"/>
    <property type="match status" value="1"/>
</dbReference>
<organism evidence="13 14">
    <name type="scientific">Salvia divinorum</name>
    <name type="common">Maria pastora</name>
    <name type="synonym">Diviner's sage</name>
    <dbReference type="NCBI Taxonomy" id="28513"/>
    <lineage>
        <taxon>Eukaryota</taxon>
        <taxon>Viridiplantae</taxon>
        <taxon>Streptophyta</taxon>
        <taxon>Embryophyta</taxon>
        <taxon>Tracheophyta</taxon>
        <taxon>Spermatophyta</taxon>
        <taxon>Magnoliopsida</taxon>
        <taxon>eudicotyledons</taxon>
        <taxon>Gunneridae</taxon>
        <taxon>Pentapetalae</taxon>
        <taxon>asterids</taxon>
        <taxon>lamiids</taxon>
        <taxon>Lamiales</taxon>
        <taxon>Lamiaceae</taxon>
        <taxon>Nepetoideae</taxon>
        <taxon>Mentheae</taxon>
        <taxon>Salviinae</taxon>
        <taxon>Salvia</taxon>
        <taxon>Salvia subgen. Calosphace</taxon>
    </lineage>
</organism>
<evidence type="ECO:0000256" key="10">
    <source>
        <dbReference type="RuleBase" id="RU003663"/>
    </source>
</evidence>
<evidence type="ECO:0000256" key="8">
    <source>
        <dbReference type="ARBA" id="ARBA00023239"/>
    </source>
</evidence>
<dbReference type="EMBL" id="JBEAFC010000011">
    <property type="protein sequence ID" value="KAL1537360.1"/>
    <property type="molecule type" value="Genomic_DNA"/>
</dbReference>
<dbReference type="InterPro" id="IPR036052">
    <property type="entry name" value="TrpB-like_PALP_sf"/>
</dbReference>